<keyword evidence="5" id="KW-1185">Reference proteome</keyword>
<dbReference type="Proteomes" id="UP001527925">
    <property type="component" value="Unassembled WGS sequence"/>
</dbReference>
<dbReference type="CDD" id="cd23767">
    <property type="entry name" value="IQCD"/>
    <property type="match status" value="1"/>
</dbReference>
<feature type="compositionally biased region" description="Low complexity" evidence="1">
    <location>
        <begin position="689"/>
        <end position="702"/>
    </location>
</feature>
<feature type="domain" description="DH" evidence="2">
    <location>
        <begin position="739"/>
        <end position="996"/>
    </location>
</feature>
<dbReference type="EMBL" id="JADGIZ020000007">
    <property type="protein sequence ID" value="KAL2918248.1"/>
    <property type="molecule type" value="Genomic_DNA"/>
</dbReference>
<feature type="compositionally biased region" description="Pro residues" evidence="1">
    <location>
        <begin position="704"/>
        <end position="719"/>
    </location>
</feature>
<feature type="compositionally biased region" description="Low complexity" evidence="1">
    <location>
        <begin position="433"/>
        <end position="468"/>
    </location>
</feature>
<evidence type="ECO:0000259" key="3">
    <source>
        <dbReference type="PROSITE" id="PS50021"/>
    </source>
</evidence>
<dbReference type="CDD" id="cd00014">
    <property type="entry name" value="CH_SF"/>
    <property type="match status" value="1"/>
</dbReference>
<dbReference type="SUPFAM" id="SSF47576">
    <property type="entry name" value="Calponin-homology domain, CH-domain"/>
    <property type="match status" value="1"/>
</dbReference>
<name>A0ABR4NFE7_9FUNG</name>
<feature type="compositionally biased region" description="Low complexity" evidence="1">
    <location>
        <begin position="128"/>
        <end position="159"/>
    </location>
</feature>
<dbReference type="PROSITE" id="PS50021">
    <property type="entry name" value="CH"/>
    <property type="match status" value="1"/>
</dbReference>
<dbReference type="PROSITE" id="PS50010">
    <property type="entry name" value="DH_2"/>
    <property type="match status" value="1"/>
</dbReference>
<feature type="compositionally biased region" description="Polar residues" evidence="1">
    <location>
        <begin position="650"/>
        <end position="662"/>
    </location>
</feature>
<dbReference type="PANTHER" id="PTHR31804:SF2">
    <property type="entry name" value="CUE DOMAIN-CONTAINING PROTEIN-RELATED"/>
    <property type="match status" value="1"/>
</dbReference>
<feature type="region of interest" description="Disordered" evidence="1">
    <location>
        <begin position="626"/>
        <end position="727"/>
    </location>
</feature>
<dbReference type="PANTHER" id="PTHR31804">
    <property type="entry name" value="MEDIATOR OF RNA POLYMERASE II TRANSCRIPTION SUBUNIT 15"/>
    <property type="match status" value="1"/>
</dbReference>
<evidence type="ECO:0000313" key="5">
    <source>
        <dbReference type="Proteomes" id="UP001527925"/>
    </source>
</evidence>
<proteinExistence type="predicted"/>
<sequence>MSPEQLLQFQLQQQQRQSFAMLDFFDRFVRPADDTKSPLPTPISREFIRARVVQLLKAARIPPSEVTIFEDNYGGTIAISQPAIAGIQRFVKFRQFSRCATNIQRTWRGHAVRKRMKPVLAERRRARAAQAAQQQQSLPPQQRVQQPPVAPVHSPVSSSLSNRSGAPPSHVSHASRTSQASQASRQAHALSPDRIAHIKAYVDRISANYHEIANASKTAKAGPTRQEIEFMSLLNSDETFLVSEQLLFLLAEQDRHPKLAAQRMTMIPGAQGPQNTLFMYHEYSPKVVAWISTVLGLDIDPGTDLMSILRSGDIFCRLACTMYPRVECQLLDKGTRFAIHKIIFFLELCKSLHIKRALLFTVGNLLALPDDDKNRKSALIVLRTILALEKHARKSGWNGPTLNLKGRVNEQLGVTSRESMYYSADPAYAAGGQSQQRSSQQSLQQLQLPLQQQQSPQPPRQAQRQPSLNSRSSQESGLSDRQRRGNSRVSFAPGPAVSYPAESGGMSQTAGLGLGLSQIEESESEVGESFQGTRASTYSLVNFYAEQADDASAPSEHAAQFLPPSQQQPRQQQRQQPPQQQPQQQQIQPVPGDVPRQPVVPIMPESLLNRSNQPQAAAMRPISDQALSTGSYPDSDSDGSPMSLPPINGSIPSNLAPTSSMLQPDQPTPPTPPQTTSPAGGAKQPSPPLQQYAAQQPLQASQVAPPPGSRPPSLQPATPPSDRDASKYKTPEMQDLLALRNGRIATFVDDETKYAANLSHLVQFLELLIRKRRRRSNRIVKSIGESGAQMDPSEKRLSATFSSSLKQQANESDAAYKFRLDGEIEELTVLHSIVSSIFSLHLAGLKELRAAVDSSITPSGDESPILIGDLLLSFAEQMHKLYARFAVVALSNMSKVRTEIAQNGDLEHDSFLEMVASRFVALSDEDSAKVTKEASSAPFEWFLRRPILRLASYNSCMQYMTARRDKRYLPSMETDNRKILVASVKLGCTARAISETLALPLS</sequence>
<organism evidence="4 5">
    <name type="scientific">Polyrhizophydium stewartii</name>
    <dbReference type="NCBI Taxonomy" id="2732419"/>
    <lineage>
        <taxon>Eukaryota</taxon>
        <taxon>Fungi</taxon>
        <taxon>Fungi incertae sedis</taxon>
        <taxon>Chytridiomycota</taxon>
        <taxon>Chytridiomycota incertae sedis</taxon>
        <taxon>Chytridiomycetes</taxon>
        <taxon>Rhizophydiales</taxon>
        <taxon>Rhizophydiales incertae sedis</taxon>
        <taxon>Polyrhizophydium</taxon>
    </lineage>
</organism>
<dbReference type="InterPro" id="IPR001715">
    <property type="entry name" value="CH_dom"/>
</dbReference>
<dbReference type="PROSITE" id="PS50096">
    <property type="entry name" value="IQ"/>
    <property type="match status" value="1"/>
</dbReference>
<comment type="caution">
    <text evidence="4">The sequence shown here is derived from an EMBL/GenBank/DDBJ whole genome shotgun (WGS) entry which is preliminary data.</text>
</comment>
<evidence type="ECO:0000259" key="2">
    <source>
        <dbReference type="PROSITE" id="PS50010"/>
    </source>
</evidence>
<evidence type="ECO:0000313" key="4">
    <source>
        <dbReference type="EMBL" id="KAL2918248.1"/>
    </source>
</evidence>
<feature type="domain" description="Calponin-homology (CH)" evidence="3">
    <location>
        <begin position="281"/>
        <end position="393"/>
    </location>
</feature>
<feature type="region of interest" description="Disordered" evidence="1">
    <location>
        <begin position="124"/>
        <end position="190"/>
    </location>
</feature>
<feature type="compositionally biased region" description="Low complexity" evidence="1">
    <location>
        <begin position="563"/>
        <end position="589"/>
    </location>
</feature>
<feature type="region of interest" description="Disordered" evidence="1">
    <location>
        <begin position="548"/>
        <end position="599"/>
    </location>
</feature>
<dbReference type="Gene3D" id="1.10.418.10">
    <property type="entry name" value="Calponin-like domain"/>
    <property type="match status" value="1"/>
</dbReference>
<feature type="compositionally biased region" description="Low complexity" evidence="1">
    <location>
        <begin position="628"/>
        <end position="646"/>
    </location>
</feature>
<dbReference type="InterPro" id="IPR000219">
    <property type="entry name" value="DH_dom"/>
</dbReference>
<gene>
    <name evidence="4" type="ORF">HK105_202175</name>
</gene>
<feature type="region of interest" description="Disordered" evidence="1">
    <location>
        <begin position="429"/>
        <end position="511"/>
    </location>
</feature>
<dbReference type="InterPro" id="IPR036872">
    <property type="entry name" value="CH_dom_sf"/>
</dbReference>
<reference evidence="4 5" key="1">
    <citation type="submission" date="2023-09" db="EMBL/GenBank/DDBJ databases">
        <title>Pangenome analysis of Batrachochytrium dendrobatidis and related Chytrids.</title>
        <authorList>
            <person name="Yacoub M.N."/>
            <person name="Stajich J.E."/>
            <person name="James T.Y."/>
        </authorList>
    </citation>
    <scope>NUCLEOTIDE SEQUENCE [LARGE SCALE GENOMIC DNA]</scope>
    <source>
        <strain evidence="4 5">JEL0888</strain>
    </source>
</reference>
<feature type="region of interest" description="Disordered" evidence="1">
    <location>
        <begin position="783"/>
        <end position="803"/>
    </location>
</feature>
<dbReference type="SMART" id="SM00015">
    <property type="entry name" value="IQ"/>
    <property type="match status" value="1"/>
</dbReference>
<feature type="compositionally biased region" description="Low complexity" evidence="1">
    <location>
        <begin position="172"/>
        <end position="189"/>
    </location>
</feature>
<evidence type="ECO:0000256" key="1">
    <source>
        <dbReference type="SAM" id="MobiDB-lite"/>
    </source>
</evidence>
<protein>
    <submittedName>
        <fullName evidence="4">Uncharacterized protein</fullName>
    </submittedName>
</protein>
<feature type="compositionally biased region" description="Pro residues" evidence="1">
    <location>
        <begin position="666"/>
        <end position="675"/>
    </location>
</feature>
<dbReference type="InterPro" id="IPR035899">
    <property type="entry name" value="DBL_dom_sf"/>
</dbReference>
<dbReference type="InterPro" id="IPR000048">
    <property type="entry name" value="IQ_motif_EF-hand-BS"/>
</dbReference>
<dbReference type="Gene3D" id="1.20.900.10">
    <property type="entry name" value="Dbl homology (DH) domain"/>
    <property type="match status" value="1"/>
</dbReference>
<accession>A0ABR4NFE7</accession>